<evidence type="ECO:0000256" key="1">
    <source>
        <dbReference type="SAM" id="Phobius"/>
    </source>
</evidence>
<dbReference type="EMBL" id="LCIE01000027">
    <property type="protein sequence ID" value="KKT48498.1"/>
    <property type="molecule type" value="Genomic_DNA"/>
</dbReference>
<dbReference type="AlphaFoldDB" id="A0A0G1HPB8"/>
<proteinExistence type="predicted"/>
<protein>
    <submittedName>
        <fullName evidence="2">Uncharacterized protein</fullName>
    </submittedName>
</protein>
<accession>A0A0G1HPB8</accession>
<feature type="transmembrane region" description="Helical" evidence="1">
    <location>
        <begin position="52"/>
        <end position="77"/>
    </location>
</feature>
<keyword evidence="1" id="KW-0472">Membrane</keyword>
<evidence type="ECO:0000313" key="3">
    <source>
        <dbReference type="Proteomes" id="UP000034172"/>
    </source>
</evidence>
<gene>
    <name evidence="2" type="ORF">UW41_C0027G0011</name>
</gene>
<keyword evidence="1" id="KW-0812">Transmembrane</keyword>
<feature type="transmembrane region" description="Helical" evidence="1">
    <location>
        <begin position="12"/>
        <end position="32"/>
    </location>
</feature>
<comment type="caution">
    <text evidence="2">The sequence shown here is derived from an EMBL/GenBank/DDBJ whole genome shotgun (WGS) entry which is preliminary data.</text>
</comment>
<name>A0A0G1HPB8_9BACT</name>
<evidence type="ECO:0000313" key="2">
    <source>
        <dbReference type="EMBL" id="KKT48498.1"/>
    </source>
</evidence>
<sequence>MKEKFKSVVDWLKIVLIFLLVVSGCGFSSYFVWQAMGTTIQQIILGTLAVGVVWNCIVPFIALIALILVILCAVFIVDWLQSL</sequence>
<reference evidence="2 3" key="1">
    <citation type="journal article" date="2015" name="Nature">
        <title>rRNA introns, odd ribosomes, and small enigmatic genomes across a large radiation of phyla.</title>
        <authorList>
            <person name="Brown C.T."/>
            <person name="Hug L.A."/>
            <person name="Thomas B.C."/>
            <person name="Sharon I."/>
            <person name="Castelle C.J."/>
            <person name="Singh A."/>
            <person name="Wilkins M.J."/>
            <person name="Williams K.H."/>
            <person name="Banfield J.F."/>
        </authorList>
    </citation>
    <scope>NUCLEOTIDE SEQUENCE [LARGE SCALE GENOMIC DNA]</scope>
</reference>
<keyword evidence="1" id="KW-1133">Transmembrane helix</keyword>
<dbReference type="Proteomes" id="UP000034172">
    <property type="component" value="Unassembled WGS sequence"/>
</dbReference>
<organism evidence="2 3">
    <name type="scientific">Candidatus Collierbacteria bacterium GW2011_GWC2_44_18</name>
    <dbReference type="NCBI Taxonomy" id="1618392"/>
    <lineage>
        <taxon>Bacteria</taxon>
        <taxon>Candidatus Collieribacteriota</taxon>
    </lineage>
</organism>
<dbReference type="PROSITE" id="PS51257">
    <property type="entry name" value="PROKAR_LIPOPROTEIN"/>
    <property type="match status" value="1"/>
</dbReference>